<dbReference type="Proteomes" id="UP000016860">
    <property type="component" value="Unassembled WGS sequence"/>
</dbReference>
<feature type="domain" description="Copper amine oxidase-like N-terminal" evidence="1">
    <location>
        <begin position="67"/>
        <end position="168"/>
    </location>
</feature>
<comment type="caution">
    <text evidence="2">The sequence shown here is derived from an EMBL/GenBank/DDBJ whole genome shotgun (WGS) entry which is preliminary data.</text>
</comment>
<reference evidence="2 3" key="1">
    <citation type="journal article" date="2013" name="Genome Announc.">
        <title>Draft Genome Sequence of the Cellulolytic Bacterium Clostridium papyrosolvens C7 (ATCC 700395).</title>
        <authorList>
            <person name="Zepeda V."/>
            <person name="Dassa B."/>
            <person name="Borovok I."/>
            <person name="Lamed R."/>
            <person name="Bayer E.A."/>
            <person name="Cate J.H."/>
        </authorList>
    </citation>
    <scope>NUCLEOTIDE SEQUENCE [LARGE SCALE GENOMIC DNA]</scope>
    <source>
        <strain evidence="2 3">C7</strain>
    </source>
</reference>
<dbReference type="STRING" id="1330534.L323_11720"/>
<dbReference type="SUPFAM" id="SSF55383">
    <property type="entry name" value="Copper amine oxidase, domain N"/>
    <property type="match status" value="1"/>
</dbReference>
<dbReference type="InterPro" id="IPR036582">
    <property type="entry name" value="Mao_N_sf"/>
</dbReference>
<sequence>MRSRLLLFILALVFTLQLTGTALLCSGCSMMHDDGDKALRMDIAEESKYRKPEDISLEKKNITVNFEGNRLDLSLPIYEEYNRYYLPLTEIINNIDGELTFKSGKANINVNKNKIDLYTKDNYFVKNNKKVSLKKKALVADNSIYVSLFDLKKMLNLKVVWDEKNNSIGLFWNRDNTSASKQPDNGKPALIRFEDIAPEQRYATAESLEKLRIIFDYCYSRNIPIHLGWVPRYIDPQKNIDNDPAVKYSIHNANFIYTLDYLVDQNGLIGLHGYTHQCGDEVSINGIEFNGNRNTSKESIIKRLESAIDCAKKLDIPISFFESPHYAALPSQKKIMEQYFDNIYEYQMFYFEKNITKVNNGNRVVKYIPTPLGYVQGKGDTNNMINKIKNLNNDTLASLFFHPSIEFEFIVLTKNPNVYPSFKYDENSPLHRITNTFIESGYTIKNINH</sequence>
<dbReference type="OrthoDB" id="2339428at2"/>
<dbReference type="PATRIC" id="fig|1330534.3.peg.2337"/>
<evidence type="ECO:0000313" key="3">
    <source>
        <dbReference type="Proteomes" id="UP000016860"/>
    </source>
</evidence>
<gene>
    <name evidence="2" type="ORF">L323_11720</name>
</gene>
<evidence type="ECO:0000313" key="2">
    <source>
        <dbReference type="EMBL" id="EPR11475.1"/>
    </source>
</evidence>
<evidence type="ECO:0000259" key="1">
    <source>
        <dbReference type="Pfam" id="PF07833"/>
    </source>
</evidence>
<dbReference type="InterPro" id="IPR018763">
    <property type="entry name" value="DUF2334"/>
</dbReference>
<protein>
    <recommendedName>
        <fullName evidence="1">Copper amine oxidase-like N-terminal domain-containing protein</fullName>
    </recommendedName>
</protein>
<dbReference type="InterPro" id="IPR012854">
    <property type="entry name" value="Cu_amine_oxidase-like_N"/>
</dbReference>
<dbReference type="Pfam" id="PF07833">
    <property type="entry name" value="Cu_amine_oxidN1"/>
    <property type="match status" value="1"/>
</dbReference>
<accession>U4R0N9</accession>
<dbReference type="Pfam" id="PF10096">
    <property type="entry name" value="DUF2334"/>
    <property type="match status" value="1"/>
</dbReference>
<organism evidence="2 3">
    <name type="scientific">Ruminiclostridium papyrosolvens C7</name>
    <dbReference type="NCBI Taxonomy" id="1330534"/>
    <lineage>
        <taxon>Bacteria</taxon>
        <taxon>Bacillati</taxon>
        <taxon>Bacillota</taxon>
        <taxon>Clostridia</taxon>
        <taxon>Eubacteriales</taxon>
        <taxon>Oscillospiraceae</taxon>
        <taxon>Ruminiclostridium</taxon>
    </lineage>
</organism>
<dbReference type="RefSeq" id="WP_020815842.1">
    <property type="nucleotide sequence ID" value="NZ_ATAY01000039.1"/>
</dbReference>
<proteinExistence type="predicted"/>
<name>U4R0N9_9FIRM</name>
<dbReference type="EMBL" id="ATAY01000039">
    <property type="protein sequence ID" value="EPR11475.1"/>
    <property type="molecule type" value="Genomic_DNA"/>
</dbReference>
<dbReference type="AlphaFoldDB" id="U4R0N9"/>